<dbReference type="KEGG" id="dlu:A6035_00840"/>
<proteinExistence type="predicted"/>
<dbReference type="AlphaFoldDB" id="A0A2S1R3Y0"/>
<organism evidence="8 9">
    <name type="scientific">Dietzia lutea</name>
    <dbReference type="NCBI Taxonomy" id="546160"/>
    <lineage>
        <taxon>Bacteria</taxon>
        <taxon>Bacillati</taxon>
        <taxon>Actinomycetota</taxon>
        <taxon>Actinomycetes</taxon>
        <taxon>Mycobacteriales</taxon>
        <taxon>Dietziaceae</taxon>
        <taxon>Dietzia</taxon>
    </lineage>
</organism>
<dbReference type="SUPFAM" id="SSF161111">
    <property type="entry name" value="Cation efflux protein transmembrane domain-like"/>
    <property type="match status" value="1"/>
</dbReference>
<dbReference type="Pfam" id="PF01545">
    <property type="entry name" value="Cation_efflux"/>
    <property type="match status" value="1"/>
</dbReference>
<feature type="domain" description="Cation efflux protein transmembrane" evidence="7">
    <location>
        <begin position="36"/>
        <end position="233"/>
    </location>
</feature>
<evidence type="ECO:0000256" key="5">
    <source>
        <dbReference type="ARBA" id="ARBA00023136"/>
    </source>
</evidence>
<evidence type="ECO:0000313" key="8">
    <source>
        <dbReference type="EMBL" id="AWH90965.1"/>
    </source>
</evidence>
<dbReference type="Gene3D" id="1.20.1510.10">
    <property type="entry name" value="Cation efflux protein transmembrane domain"/>
    <property type="match status" value="1"/>
</dbReference>
<keyword evidence="3 6" id="KW-0812">Transmembrane</keyword>
<dbReference type="InterPro" id="IPR058533">
    <property type="entry name" value="Cation_efflux_TM"/>
</dbReference>
<dbReference type="RefSeq" id="WP_108846231.1">
    <property type="nucleotide sequence ID" value="NZ_CP015449.1"/>
</dbReference>
<reference evidence="8 9" key="1">
    <citation type="submission" date="2016-04" db="EMBL/GenBank/DDBJ databases">
        <title>Complete genome sequence of Dietzia lutea YIM 80766T, a strain isolated from desert soil in Egypt.</title>
        <authorList>
            <person name="Zhao J."/>
            <person name="Hu B."/>
            <person name="Geng S."/>
            <person name="Nie Y."/>
            <person name="Tang Y."/>
        </authorList>
    </citation>
    <scope>NUCLEOTIDE SEQUENCE [LARGE SCALE GENOMIC DNA]</scope>
    <source>
        <strain evidence="8 9">YIM 80766</strain>
    </source>
</reference>
<dbReference type="OrthoDB" id="9806522at2"/>
<name>A0A2S1R3Y0_9ACTN</name>
<comment type="subcellular location">
    <subcellularLocation>
        <location evidence="1">Membrane</location>
        <topology evidence="1">Multi-pass membrane protein</topology>
    </subcellularLocation>
</comment>
<keyword evidence="9" id="KW-1185">Reference proteome</keyword>
<keyword evidence="5 6" id="KW-0472">Membrane</keyword>
<accession>A0A2S1R3Y0</accession>
<protein>
    <submittedName>
        <fullName evidence="8">Cobalt transporter</fullName>
    </submittedName>
</protein>
<dbReference type="InterPro" id="IPR027469">
    <property type="entry name" value="Cation_efflux_TMD_sf"/>
</dbReference>
<dbReference type="Proteomes" id="UP000244928">
    <property type="component" value="Chromosome"/>
</dbReference>
<dbReference type="GO" id="GO:0016020">
    <property type="term" value="C:membrane"/>
    <property type="evidence" value="ECO:0007669"/>
    <property type="project" value="UniProtKB-SubCell"/>
</dbReference>
<dbReference type="EMBL" id="CP015449">
    <property type="protein sequence ID" value="AWH90965.1"/>
    <property type="molecule type" value="Genomic_DNA"/>
</dbReference>
<keyword evidence="2" id="KW-0813">Transport</keyword>
<evidence type="ECO:0000256" key="1">
    <source>
        <dbReference type="ARBA" id="ARBA00004141"/>
    </source>
</evidence>
<evidence type="ECO:0000256" key="3">
    <source>
        <dbReference type="ARBA" id="ARBA00022692"/>
    </source>
</evidence>
<feature type="transmembrane region" description="Helical" evidence="6">
    <location>
        <begin position="186"/>
        <end position="206"/>
    </location>
</feature>
<feature type="transmembrane region" description="Helical" evidence="6">
    <location>
        <begin position="135"/>
        <end position="159"/>
    </location>
</feature>
<evidence type="ECO:0000256" key="2">
    <source>
        <dbReference type="ARBA" id="ARBA00022448"/>
    </source>
</evidence>
<feature type="transmembrane region" description="Helical" evidence="6">
    <location>
        <begin position="63"/>
        <end position="83"/>
    </location>
</feature>
<evidence type="ECO:0000259" key="7">
    <source>
        <dbReference type="Pfam" id="PF01545"/>
    </source>
</evidence>
<sequence>MSTHAEPPAPDAVEHMPPEQRDAFRTAIRLEWISLGVLAVIAAAVGLVAGQSQAMKAAWVEDLLSLLPPIAFLIAARVIRLRATREHPYGHHRSIGVAHLVAAVALFAMGSFLLYDSAMGLIKGDKPPIGLTVLFGVDIWAGWLMVVVMTASGIPPVILGRKKMRLAETLHDKVLFADADMNKADWMTALATVVGVLGIGIGIWWADAAAAIVVSASILSDGTKNIRAAIRGLTDVRARTFDEKKPHPLTDEAERQTRLIPWVADAVGRVRDEGHVFHAEMFVVPEDGHIPTPEDLDAIRRSITDLDWKLRDVVVIPTRTIPTGQVPPSA</sequence>
<keyword evidence="4 6" id="KW-1133">Transmembrane helix</keyword>
<evidence type="ECO:0000256" key="4">
    <source>
        <dbReference type="ARBA" id="ARBA00022989"/>
    </source>
</evidence>
<gene>
    <name evidence="8" type="ORF">A6035_00840</name>
</gene>
<feature type="transmembrane region" description="Helical" evidence="6">
    <location>
        <begin position="95"/>
        <end position="115"/>
    </location>
</feature>
<feature type="transmembrane region" description="Helical" evidence="6">
    <location>
        <begin position="30"/>
        <end position="51"/>
    </location>
</feature>
<dbReference type="GO" id="GO:0008324">
    <property type="term" value="F:monoatomic cation transmembrane transporter activity"/>
    <property type="evidence" value="ECO:0007669"/>
    <property type="project" value="InterPro"/>
</dbReference>
<dbReference type="PANTHER" id="PTHR43840">
    <property type="entry name" value="MITOCHONDRIAL METAL TRANSPORTER 1-RELATED"/>
    <property type="match status" value="1"/>
</dbReference>
<dbReference type="PANTHER" id="PTHR43840:SF15">
    <property type="entry name" value="MITOCHONDRIAL METAL TRANSPORTER 1-RELATED"/>
    <property type="match status" value="1"/>
</dbReference>
<dbReference type="InterPro" id="IPR050291">
    <property type="entry name" value="CDF_Transporter"/>
</dbReference>
<evidence type="ECO:0000313" key="9">
    <source>
        <dbReference type="Proteomes" id="UP000244928"/>
    </source>
</evidence>
<evidence type="ECO:0000256" key="6">
    <source>
        <dbReference type="SAM" id="Phobius"/>
    </source>
</evidence>